<dbReference type="AlphaFoldDB" id="A0A382ZKY1"/>
<proteinExistence type="predicted"/>
<accession>A0A382ZKY1</accession>
<reference evidence="1" key="1">
    <citation type="submission" date="2018-05" db="EMBL/GenBank/DDBJ databases">
        <authorList>
            <person name="Lanie J.A."/>
            <person name="Ng W.-L."/>
            <person name="Kazmierczak K.M."/>
            <person name="Andrzejewski T.M."/>
            <person name="Davidsen T.M."/>
            <person name="Wayne K.J."/>
            <person name="Tettelin H."/>
            <person name="Glass J.I."/>
            <person name="Rusch D."/>
            <person name="Podicherti R."/>
            <person name="Tsui H.-C.T."/>
            <person name="Winkler M.E."/>
        </authorList>
    </citation>
    <scope>NUCLEOTIDE SEQUENCE</scope>
</reference>
<gene>
    <name evidence="1" type="ORF">METZ01_LOCUS448599</name>
</gene>
<feature type="non-terminal residue" evidence="1">
    <location>
        <position position="1"/>
    </location>
</feature>
<evidence type="ECO:0000313" key="1">
    <source>
        <dbReference type="EMBL" id="SVD95745.1"/>
    </source>
</evidence>
<dbReference type="EMBL" id="UINC01184502">
    <property type="protein sequence ID" value="SVD95745.1"/>
    <property type="molecule type" value="Genomic_DNA"/>
</dbReference>
<organism evidence="1">
    <name type="scientific">marine metagenome</name>
    <dbReference type="NCBI Taxonomy" id="408172"/>
    <lineage>
        <taxon>unclassified sequences</taxon>
        <taxon>metagenomes</taxon>
        <taxon>ecological metagenomes</taxon>
    </lineage>
</organism>
<protein>
    <submittedName>
        <fullName evidence="1">Uncharacterized protein</fullName>
    </submittedName>
</protein>
<name>A0A382ZKY1_9ZZZZ</name>
<sequence>VGDDRGHVKTIINKLAAENADYTPVSAALAA</sequence>